<dbReference type="InterPro" id="IPR039335">
    <property type="entry name" value="SIB1/2"/>
</dbReference>
<evidence type="ECO:0000259" key="2">
    <source>
        <dbReference type="Pfam" id="PF05678"/>
    </source>
</evidence>
<keyword evidence="5" id="KW-1185">Reference proteome</keyword>
<evidence type="ECO:0000313" key="4">
    <source>
        <dbReference type="EMBL" id="KAL2478208.1"/>
    </source>
</evidence>
<feature type="region of interest" description="Disordered" evidence="1">
    <location>
        <begin position="1"/>
        <end position="20"/>
    </location>
</feature>
<evidence type="ECO:0000313" key="5">
    <source>
        <dbReference type="Proteomes" id="UP001604277"/>
    </source>
</evidence>
<dbReference type="EMBL" id="JBFOLJ010000014">
    <property type="protein sequence ID" value="KAL2478208.1"/>
    <property type="molecule type" value="Genomic_DNA"/>
</dbReference>
<dbReference type="EMBL" id="JBFOLJ010000014">
    <property type="protein sequence ID" value="KAL2478159.1"/>
    <property type="molecule type" value="Genomic_DNA"/>
</dbReference>
<proteinExistence type="predicted"/>
<dbReference type="Pfam" id="PF05678">
    <property type="entry name" value="VQ"/>
    <property type="match status" value="1"/>
</dbReference>
<evidence type="ECO:0000313" key="3">
    <source>
        <dbReference type="EMBL" id="KAL2478159.1"/>
    </source>
</evidence>
<feature type="compositionally biased region" description="Basic and acidic residues" evidence="1">
    <location>
        <begin position="1"/>
        <end position="13"/>
    </location>
</feature>
<name>A0ABD1QRQ1_9LAMI</name>
<dbReference type="InterPro" id="IPR008889">
    <property type="entry name" value="VQ"/>
</dbReference>
<feature type="domain" description="VQ" evidence="2">
    <location>
        <begin position="31"/>
        <end position="57"/>
    </location>
</feature>
<protein>
    <submittedName>
        <fullName evidence="4">Sigma factor binding protein 1</fullName>
    </submittedName>
</protein>
<sequence length="155" mass="17539">MDIRSVPRVMESKKKSKIKRSKNDSLKVVYISSPMKVKTSASRFRSLVQELTGRHSDVSRYMENNGATTDFHEIVCDDDRVVNKSTVDDEHASLISSMDNYRESSPTTTSSDSFLEPIDSVFSSQMDEQFGGFFSSNLLYDSCQFDDVLGSYDEL</sequence>
<reference evidence="5" key="2">
    <citation type="submission" date="2024-07" db="EMBL/GenBank/DDBJ databases">
        <title>Two chromosome-level genome assemblies of Korean endemic species Abeliophyllum distichum and Forsythia ovata (Oleaceae).</title>
        <authorList>
            <person name="Jang H."/>
        </authorList>
    </citation>
    <scope>NUCLEOTIDE SEQUENCE [LARGE SCALE GENOMIC DNA]</scope>
</reference>
<dbReference type="AlphaFoldDB" id="A0ABD1QRQ1"/>
<accession>A0ABD1QRQ1</accession>
<organism evidence="4 5">
    <name type="scientific">Forsythia ovata</name>
    <dbReference type="NCBI Taxonomy" id="205694"/>
    <lineage>
        <taxon>Eukaryota</taxon>
        <taxon>Viridiplantae</taxon>
        <taxon>Streptophyta</taxon>
        <taxon>Embryophyta</taxon>
        <taxon>Tracheophyta</taxon>
        <taxon>Spermatophyta</taxon>
        <taxon>Magnoliopsida</taxon>
        <taxon>eudicotyledons</taxon>
        <taxon>Gunneridae</taxon>
        <taxon>Pentapetalae</taxon>
        <taxon>asterids</taxon>
        <taxon>lamiids</taxon>
        <taxon>Lamiales</taxon>
        <taxon>Oleaceae</taxon>
        <taxon>Forsythieae</taxon>
        <taxon>Forsythia</taxon>
    </lineage>
</organism>
<dbReference type="Proteomes" id="UP001604277">
    <property type="component" value="Unassembled WGS sequence"/>
</dbReference>
<dbReference type="PANTHER" id="PTHR33624">
    <property type="entry name" value="SIGMA FACTOR BINDING PROTEIN 1, CHLOROPLASTIC"/>
    <property type="match status" value="1"/>
</dbReference>
<gene>
    <name evidence="3" type="ORF">Fot_47173</name>
    <name evidence="4" type="ORF">Fot_47222</name>
</gene>
<comment type="caution">
    <text evidence="4">The sequence shown here is derived from an EMBL/GenBank/DDBJ whole genome shotgun (WGS) entry which is preliminary data.</text>
</comment>
<evidence type="ECO:0000256" key="1">
    <source>
        <dbReference type="SAM" id="MobiDB-lite"/>
    </source>
</evidence>
<reference evidence="4" key="1">
    <citation type="submission" date="2024-07" db="EMBL/GenBank/DDBJ databases">
        <title>Two chromosome-level genome assemblies of Korean endemic species Abeliophyllum distichum and Forsythia ovata (Oleaceae).</title>
        <authorList>
            <person name="Mun J.H."/>
        </authorList>
    </citation>
    <scope>NUCLEOTIDE SEQUENCE</scope>
    <source>
        <strain evidence="4">KNKB202402200001</strain>
        <tissue evidence="4">Leaf</tissue>
    </source>
</reference>
<dbReference type="PANTHER" id="PTHR33624:SF31">
    <property type="entry name" value="SIGMA FACTOR BINDING PROTEIN 1, CHLOROPLASTIC-LIKE"/>
    <property type="match status" value="1"/>
</dbReference>